<gene>
    <name evidence="5" type="ORF">SMAR0320_LOCUS8267</name>
</gene>
<keyword evidence="1" id="KW-0677">Repeat</keyword>
<feature type="region of interest" description="Disordered" evidence="3">
    <location>
        <begin position="188"/>
        <end position="228"/>
    </location>
</feature>
<reference evidence="5" key="1">
    <citation type="submission" date="2021-01" db="EMBL/GenBank/DDBJ databases">
        <authorList>
            <person name="Corre E."/>
            <person name="Pelletier E."/>
            <person name="Niang G."/>
            <person name="Scheremetjew M."/>
            <person name="Finn R."/>
            <person name="Kale V."/>
            <person name="Holt S."/>
            <person name="Cochrane G."/>
            <person name="Meng A."/>
            <person name="Brown T."/>
            <person name="Cohen L."/>
        </authorList>
    </citation>
    <scope>NUCLEOTIDE SEQUENCE</scope>
    <source>
        <strain evidence="5">SM1012Den-03</strain>
    </source>
</reference>
<sequence>MDDHDDDDDDTVVGNCLHCNAPPPPRSSEDSDPDSAAATRVQVSCDDCRSFICDGCHWCHEFQANHEIRVCDRCDAFYCRGCDEMDQCEDCSEVVCNTCSTLMSCKFCGCGLCEDCATACGRCGIVLCARDAKFAVECDTCKMSYCLVCLASGTKDPCVRCGHRPSKRVEQLVHLRLKSIYKAFKQSGASVGPSESSPGSSGGGSHSGTVACNHSSSAGNNKTGRDASTIAGKYSSTLRSLAENDSAGTPNSDSKDNIGAFDQSMANEVAAVLQTASNAMASNADGDTADSRRSRGKRVSSHSSSHDGGRNRARANSASERYYRKTQAELEAAAAAAEADAEAAAAALLAELDKEDASAVSKKKKKKKKKEKKKDSASEPEQLKPNSIAEKEDASSPSQKKRSDKKASAAKNTSRESDEDSSDDEINFEQLVGRTKGSTKASKKKDRKEADVEEKVTATPIISKPKVLEPVPPVETSTDFDKELAILLSNDDEQGLEIFLDKLRGVPGLGAARKTAKKALKRIKEAKEPALFEEDEPPFENITGITVVESERKSSKNANKGASQGQSSRVKHTTSTTGTDPTNASSSAQQEPLLRVVSRTPSNTASSSTRGGTSNSASAPASARGECVMHMSPLVVGWVIGKGGQRIRDMMEESGAKIWIDQESMAADEARVVYVSGKRSSVDSAVRMVKDLVAKAPFAASTTQTPTPNKLDAASDEIAAATSTVLKTDSAEEPPSFAAATASAPSTPAPATKPATTQDVPVSKRGWAASQTQNAAVSPTKSPTVSIPSQSNISTQAPAAASIVPQISDNVRKEFACHAHYVSQLVAAGIINAIQAESGASVLVDQSGVSSKIVIHGQTVNVNKAEQFLRNAINSEKARQNTFEVASNRQSFGAVDANAVVNLTQGFQGASLSSYQEPTQTGGISSQSIPPGYIQPSQPGSLGSFADSQLLPQPPLLNTKSLPSQTLGSGLQHNKPPESWASQNRSILPQFPPHAGVSNAPNSHQPSAFGLPVDLNQTSYNALAQSSLQSHHVLPERVQGAPISGLPNSNFGDSWSSRGDHNFTATQRFDAPLFTDTHQSAPGAGTLGGIPFGQTSNDDSQMVDNMFASLGGIGGGLLSNLNSTSQQTWGSLTNWGDNASSQETRPQQFSRLDSSHDSSQQEHERRRFGN</sequence>
<evidence type="ECO:0000259" key="4">
    <source>
        <dbReference type="SMART" id="SM00322"/>
    </source>
</evidence>
<dbReference type="EMBL" id="HBGZ01011540">
    <property type="protein sequence ID" value="CAD9594691.1"/>
    <property type="molecule type" value="Transcribed_RNA"/>
</dbReference>
<organism evidence="5">
    <name type="scientific">Skeletonema marinoi</name>
    <dbReference type="NCBI Taxonomy" id="267567"/>
    <lineage>
        <taxon>Eukaryota</taxon>
        <taxon>Sar</taxon>
        <taxon>Stramenopiles</taxon>
        <taxon>Ochrophyta</taxon>
        <taxon>Bacillariophyta</taxon>
        <taxon>Coscinodiscophyceae</taxon>
        <taxon>Thalassiosirophycidae</taxon>
        <taxon>Thalassiosirales</taxon>
        <taxon>Skeletonemataceae</taxon>
        <taxon>Skeletonema</taxon>
        <taxon>Skeletonema marinoi-dohrnii complex</taxon>
    </lineage>
</organism>
<feature type="compositionally biased region" description="Acidic residues" evidence="3">
    <location>
        <begin position="417"/>
        <end position="427"/>
    </location>
</feature>
<dbReference type="PANTHER" id="PTHR10288">
    <property type="entry name" value="KH DOMAIN CONTAINING RNA BINDING PROTEIN"/>
    <property type="match status" value="1"/>
</dbReference>
<feature type="compositionally biased region" description="Polar residues" evidence="3">
    <location>
        <begin position="769"/>
        <end position="791"/>
    </location>
</feature>
<feature type="compositionally biased region" description="Basic residues" evidence="3">
    <location>
        <begin position="361"/>
        <end position="372"/>
    </location>
</feature>
<feature type="compositionally biased region" description="Low complexity" evidence="3">
    <location>
        <begin position="188"/>
        <end position="199"/>
    </location>
</feature>
<evidence type="ECO:0000256" key="3">
    <source>
        <dbReference type="SAM" id="MobiDB-lite"/>
    </source>
</evidence>
<feature type="compositionally biased region" description="Polar residues" evidence="3">
    <location>
        <begin position="556"/>
        <end position="590"/>
    </location>
</feature>
<feature type="compositionally biased region" description="Polar residues" evidence="3">
    <location>
        <begin position="599"/>
        <end position="619"/>
    </location>
</feature>
<feature type="region of interest" description="Disordered" evidence="3">
    <location>
        <begin position="726"/>
        <end position="791"/>
    </location>
</feature>
<dbReference type="Gene3D" id="3.30.1370.10">
    <property type="entry name" value="K Homology domain, type 1"/>
    <property type="match status" value="1"/>
</dbReference>
<dbReference type="Pfam" id="PF00013">
    <property type="entry name" value="KH_1"/>
    <property type="match status" value="1"/>
</dbReference>
<dbReference type="InterPro" id="IPR004088">
    <property type="entry name" value="KH_dom_type_1"/>
</dbReference>
<name>A0A7S2L408_9STRA</name>
<feature type="region of interest" description="Disordered" evidence="3">
    <location>
        <begin position="532"/>
        <end position="621"/>
    </location>
</feature>
<feature type="region of interest" description="Disordered" evidence="3">
    <location>
        <begin position="352"/>
        <end position="475"/>
    </location>
</feature>
<feature type="compositionally biased region" description="Polar residues" evidence="3">
    <location>
        <begin position="1132"/>
        <end position="1152"/>
    </location>
</feature>
<evidence type="ECO:0000313" key="5">
    <source>
        <dbReference type="EMBL" id="CAD9594691.1"/>
    </source>
</evidence>
<dbReference type="InterPro" id="IPR036612">
    <property type="entry name" value="KH_dom_type_1_sf"/>
</dbReference>
<feature type="compositionally biased region" description="Polar residues" evidence="3">
    <location>
        <begin position="210"/>
        <end position="222"/>
    </location>
</feature>
<evidence type="ECO:0000256" key="2">
    <source>
        <dbReference type="PROSITE-ProRule" id="PRU00117"/>
    </source>
</evidence>
<dbReference type="CDD" id="cd00105">
    <property type="entry name" value="KH-I"/>
    <property type="match status" value="1"/>
</dbReference>
<protein>
    <recommendedName>
        <fullName evidence="4">K Homology domain-containing protein</fullName>
    </recommendedName>
</protein>
<feature type="region of interest" description="Disordered" evidence="3">
    <location>
        <begin position="1078"/>
        <end position="1099"/>
    </location>
</feature>
<dbReference type="GO" id="GO:0003723">
    <property type="term" value="F:RNA binding"/>
    <property type="evidence" value="ECO:0007669"/>
    <property type="project" value="UniProtKB-UniRule"/>
</dbReference>
<dbReference type="SUPFAM" id="SSF54791">
    <property type="entry name" value="Eukaryotic type KH-domain (KH-domain type I)"/>
    <property type="match status" value="1"/>
</dbReference>
<feature type="compositionally biased region" description="Basic and acidic residues" evidence="3">
    <location>
        <begin position="447"/>
        <end position="456"/>
    </location>
</feature>
<feature type="region of interest" description="Disordered" evidence="3">
    <location>
        <begin position="278"/>
        <end position="319"/>
    </location>
</feature>
<dbReference type="AlphaFoldDB" id="A0A7S2L408"/>
<evidence type="ECO:0000256" key="1">
    <source>
        <dbReference type="ARBA" id="ARBA00022737"/>
    </source>
</evidence>
<feature type="region of interest" description="Disordered" evidence="3">
    <location>
        <begin position="912"/>
        <end position="1011"/>
    </location>
</feature>
<dbReference type="PROSITE" id="PS50084">
    <property type="entry name" value="KH_TYPE_1"/>
    <property type="match status" value="1"/>
</dbReference>
<feature type="domain" description="K Homology" evidence="4">
    <location>
        <begin position="623"/>
        <end position="694"/>
    </location>
</feature>
<feature type="compositionally biased region" description="Polar residues" evidence="3">
    <location>
        <begin position="912"/>
        <end position="972"/>
    </location>
</feature>
<proteinExistence type="predicted"/>
<accession>A0A7S2L408</accession>
<feature type="domain" description="K Homology" evidence="4">
    <location>
        <begin position="809"/>
        <end position="874"/>
    </location>
</feature>
<keyword evidence="2" id="KW-0694">RNA-binding</keyword>
<dbReference type="SMART" id="SM00322">
    <property type="entry name" value="KH"/>
    <property type="match status" value="2"/>
</dbReference>
<feature type="compositionally biased region" description="Low complexity" evidence="3">
    <location>
        <begin position="733"/>
        <end position="757"/>
    </location>
</feature>
<dbReference type="InterPro" id="IPR004087">
    <property type="entry name" value="KH_dom"/>
</dbReference>
<feature type="region of interest" description="Disordered" evidence="3">
    <location>
        <begin position="1132"/>
        <end position="1170"/>
    </location>
</feature>
<feature type="compositionally biased region" description="Basic and acidic residues" evidence="3">
    <location>
        <begin position="1153"/>
        <end position="1170"/>
    </location>
</feature>